<evidence type="ECO:0000313" key="2">
    <source>
        <dbReference type="EMBL" id="AXY77085.1"/>
    </source>
</evidence>
<evidence type="ECO:0000313" key="3">
    <source>
        <dbReference type="Proteomes" id="UP000263900"/>
    </source>
</evidence>
<accession>A0A3B7MZA9</accession>
<sequence length="185" mass="20927">MKITYAAPTASLQRWFWWLLLMNILFIVCAELYLRPLTYGEMVQFAVAKDTRIADAIVLEWREMGKYAKALQGIYVNFLFIGLYTAGLAVACAFLSRLTGHEILIRAGKGAFWLLIAAAICDTIGNIAMMKSLQQAITHWNVTLAYDMAAAKFSVIILCLLFILVCLIFWLANKLFSKDNTSMFF</sequence>
<feature type="transmembrane region" description="Helical" evidence="1">
    <location>
        <begin position="74"/>
        <end position="98"/>
    </location>
</feature>
<dbReference type="AlphaFoldDB" id="A0A3B7MZA9"/>
<keyword evidence="1" id="KW-1133">Transmembrane helix</keyword>
<feature type="transmembrane region" description="Helical" evidence="1">
    <location>
        <begin position="110"/>
        <end position="129"/>
    </location>
</feature>
<dbReference type="Proteomes" id="UP000263900">
    <property type="component" value="Chromosome"/>
</dbReference>
<gene>
    <name evidence="2" type="ORF">D3H65_25270</name>
</gene>
<keyword evidence="1" id="KW-0472">Membrane</keyword>
<evidence type="ECO:0000256" key="1">
    <source>
        <dbReference type="SAM" id="Phobius"/>
    </source>
</evidence>
<dbReference type="EMBL" id="CP032157">
    <property type="protein sequence ID" value="AXY77085.1"/>
    <property type="molecule type" value="Genomic_DNA"/>
</dbReference>
<protein>
    <submittedName>
        <fullName evidence="2">Uncharacterized protein</fullName>
    </submittedName>
</protein>
<keyword evidence="3" id="KW-1185">Reference proteome</keyword>
<dbReference type="KEGG" id="pseg:D3H65_25270"/>
<dbReference type="RefSeq" id="WP_119052961.1">
    <property type="nucleotide sequence ID" value="NZ_CP032157.1"/>
</dbReference>
<reference evidence="2 3" key="1">
    <citation type="submission" date="2018-09" db="EMBL/GenBank/DDBJ databases">
        <title>Genome sequencing of strain 6GH32-13.</title>
        <authorList>
            <person name="Weon H.-Y."/>
            <person name="Heo J."/>
            <person name="Kwon S.-W."/>
        </authorList>
    </citation>
    <scope>NUCLEOTIDE SEQUENCE [LARGE SCALE GENOMIC DNA]</scope>
    <source>
        <strain evidence="2 3">5GH32-13</strain>
    </source>
</reference>
<proteinExistence type="predicted"/>
<name>A0A3B7MZA9_9BACT</name>
<feature type="transmembrane region" description="Helical" evidence="1">
    <location>
        <begin position="150"/>
        <end position="172"/>
    </location>
</feature>
<dbReference type="OrthoDB" id="662510at2"/>
<feature type="transmembrane region" description="Helical" evidence="1">
    <location>
        <begin position="15"/>
        <end position="34"/>
    </location>
</feature>
<organism evidence="2 3">
    <name type="scientific">Paraflavitalea soli</name>
    <dbReference type="NCBI Taxonomy" id="2315862"/>
    <lineage>
        <taxon>Bacteria</taxon>
        <taxon>Pseudomonadati</taxon>
        <taxon>Bacteroidota</taxon>
        <taxon>Chitinophagia</taxon>
        <taxon>Chitinophagales</taxon>
        <taxon>Chitinophagaceae</taxon>
        <taxon>Paraflavitalea</taxon>
    </lineage>
</organism>
<keyword evidence="1" id="KW-0812">Transmembrane</keyword>